<reference evidence="2" key="1">
    <citation type="submission" date="2016-10" db="EMBL/GenBank/DDBJ databases">
        <authorList>
            <person name="Varghese N."/>
            <person name="Submissions S."/>
        </authorList>
    </citation>
    <scope>NUCLEOTIDE SEQUENCE [LARGE SCALE GENOMIC DNA]</scope>
    <source>
        <strain evidence="2">MO64</strain>
    </source>
</reference>
<organism evidence="1 2">
    <name type="scientific">Rhodanobacter glycinis</name>
    <dbReference type="NCBI Taxonomy" id="582702"/>
    <lineage>
        <taxon>Bacteria</taxon>
        <taxon>Pseudomonadati</taxon>
        <taxon>Pseudomonadota</taxon>
        <taxon>Gammaproteobacteria</taxon>
        <taxon>Lysobacterales</taxon>
        <taxon>Rhodanobacteraceae</taxon>
        <taxon>Rhodanobacter</taxon>
    </lineage>
</organism>
<dbReference type="RefSeq" id="WP_245735001.1">
    <property type="nucleotide sequence ID" value="NZ_FOSR01000007.1"/>
</dbReference>
<sequence length="87" mass="9699">MEEKAATADMLPGTGYLRLAQIIGRPATRGRPATPPIIPVSRSTWWAGVKSGRYPQPTHVLGPRITAWRVEDVRSLIEQHGIMRTLR</sequence>
<protein>
    <recommendedName>
        <fullName evidence="3">AlpA family phage regulatory protein</fullName>
    </recommendedName>
</protein>
<dbReference type="Proteomes" id="UP000198725">
    <property type="component" value="Unassembled WGS sequence"/>
</dbReference>
<dbReference type="AlphaFoldDB" id="A0A1I4CXG5"/>
<evidence type="ECO:0008006" key="3">
    <source>
        <dbReference type="Google" id="ProtNLM"/>
    </source>
</evidence>
<keyword evidence="2" id="KW-1185">Reference proteome</keyword>
<evidence type="ECO:0000313" key="2">
    <source>
        <dbReference type="Proteomes" id="UP000198725"/>
    </source>
</evidence>
<proteinExistence type="predicted"/>
<dbReference type="EMBL" id="FOSR01000007">
    <property type="protein sequence ID" value="SFK84907.1"/>
    <property type="molecule type" value="Genomic_DNA"/>
</dbReference>
<accession>A0A1I4CXG5</accession>
<gene>
    <name evidence="1" type="ORF">SAMN05192579_107186</name>
</gene>
<name>A0A1I4CXG5_9GAMM</name>
<evidence type="ECO:0000313" key="1">
    <source>
        <dbReference type="EMBL" id="SFK84907.1"/>
    </source>
</evidence>